<keyword evidence="10" id="KW-1185">Reference proteome</keyword>
<evidence type="ECO:0000313" key="10">
    <source>
        <dbReference type="Proteomes" id="UP000613160"/>
    </source>
</evidence>
<name>A0A916XU21_9HYPH</name>
<dbReference type="EMBL" id="BMJJ01000002">
    <property type="protein sequence ID" value="GGD11476.1"/>
    <property type="molecule type" value="Genomic_DNA"/>
</dbReference>
<accession>A0A916XU21</accession>
<evidence type="ECO:0000256" key="1">
    <source>
        <dbReference type="ARBA" id="ARBA00004429"/>
    </source>
</evidence>
<evidence type="ECO:0000256" key="8">
    <source>
        <dbReference type="RuleBase" id="RU362048"/>
    </source>
</evidence>
<proteinExistence type="inferred from homology"/>
<feature type="transmembrane region" description="Helical" evidence="8">
    <location>
        <begin position="189"/>
        <end position="215"/>
    </location>
</feature>
<feature type="transmembrane region" description="Helical" evidence="8">
    <location>
        <begin position="146"/>
        <end position="168"/>
    </location>
</feature>
<feature type="transmembrane region" description="Helical" evidence="8">
    <location>
        <begin position="112"/>
        <end position="134"/>
    </location>
</feature>
<evidence type="ECO:0000256" key="3">
    <source>
        <dbReference type="ARBA" id="ARBA00022475"/>
    </source>
</evidence>
<reference evidence="9" key="1">
    <citation type="journal article" date="2014" name="Int. J. Syst. Evol. Microbiol.">
        <title>Complete genome sequence of Corynebacterium casei LMG S-19264T (=DSM 44701T), isolated from a smear-ripened cheese.</title>
        <authorList>
            <consortium name="US DOE Joint Genome Institute (JGI-PGF)"/>
            <person name="Walter F."/>
            <person name="Albersmeier A."/>
            <person name="Kalinowski J."/>
            <person name="Ruckert C."/>
        </authorList>
    </citation>
    <scope>NUCLEOTIDE SEQUENCE</scope>
    <source>
        <strain evidence="9">CGMCC 1.15493</strain>
    </source>
</reference>
<protein>
    <recommendedName>
        <fullName evidence="8">UPF0056 membrane protein</fullName>
    </recommendedName>
</protein>
<keyword evidence="6 8" id="KW-1133">Transmembrane helix</keyword>
<keyword evidence="7 8" id="KW-0472">Membrane</keyword>
<sequence>MDTIQAFLLAFSALFSIVNPIGTAFIFSQVTAERSHAERSALAGRIGLYSALVMLGALWGGTYVMNFFGVSLAALRIAGGLVVAAWAWELLSAPEARDERKQRQAGEAIGSADVAFFPLTMPLTTGPGTISVAIALGSNRPRGDAFLPFFVGNSLAAVAIAVIVFLAYRWADGLTDLLGETRVQIVTRLAAFLLLCVGVQITLSGILGALASAGIGSA</sequence>
<evidence type="ECO:0000256" key="5">
    <source>
        <dbReference type="ARBA" id="ARBA00022692"/>
    </source>
</evidence>
<evidence type="ECO:0000256" key="7">
    <source>
        <dbReference type="ARBA" id="ARBA00023136"/>
    </source>
</evidence>
<evidence type="ECO:0000256" key="2">
    <source>
        <dbReference type="ARBA" id="ARBA00009784"/>
    </source>
</evidence>
<feature type="transmembrane region" description="Helical" evidence="8">
    <location>
        <begin position="67"/>
        <end position="91"/>
    </location>
</feature>
<dbReference type="Pfam" id="PF01914">
    <property type="entry name" value="MarC"/>
    <property type="match status" value="1"/>
</dbReference>
<comment type="caution">
    <text evidence="9">The sequence shown here is derived from an EMBL/GenBank/DDBJ whole genome shotgun (WGS) entry which is preliminary data.</text>
</comment>
<dbReference type="Proteomes" id="UP000613160">
    <property type="component" value="Unassembled WGS sequence"/>
</dbReference>
<evidence type="ECO:0000313" key="9">
    <source>
        <dbReference type="EMBL" id="GGD11476.1"/>
    </source>
</evidence>
<gene>
    <name evidence="9" type="ORF">GCM10011335_13080</name>
</gene>
<keyword evidence="4" id="KW-0997">Cell inner membrane</keyword>
<reference evidence="9" key="2">
    <citation type="submission" date="2020-09" db="EMBL/GenBank/DDBJ databases">
        <authorList>
            <person name="Sun Q."/>
            <person name="Zhou Y."/>
        </authorList>
    </citation>
    <scope>NUCLEOTIDE SEQUENCE</scope>
    <source>
        <strain evidence="9">CGMCC 1.15493</strain>
    </source>
</reference>
<dbReference type="AlphaFoldDB" id="A0A916XU21"/>
<organism evidence="9 10">
    <name type="scientific">Aureimonas glaciei</name>
    <dbReference type="NCBI Taxonomy" id="1776957"/>
    <lineage>
        <taxon>Bacteria</taxon>
        <taxon>Pseudomonadati</taxon>
        <taxon>Pseudomonadota</taxon>
        <taxon>Alphaproteobacteria</taxon>
        <taxon>Hyphomicrobiales</taxon>
        <taxon>Aurantimonadaceae</taxon>
        <taxon>Aureimonas</taxon>
    </lineage>
</organism>
<dbReference type="PANTHER" id="PTHR33508:SF2">
    <property type="entry name" value="UPF0056 INNER MEMBRANE PROTEIN MARC"/>
    <property type="match status" value="1"/>
</dbReference>
<dbReference type="InterPro" id="IPR002771">
    <property type="entry name" value="Multi_antbiot-R_MarC"/>
</dbReference>
<comment type="similarity">
    <text evidence="2 8">Belongs to the UPF0056 (MarC) family.</text>
</comment>
<dbReference type="PANTHER" id="PTHR33508">
    <property type="entry name" value="UPF0056 MEMBRANE PROTEIN YHCE"/>
    <property type="match status" value="1"/>
</dbReference>
<keyword evidence="5 8" id="KW-0812">Transmembrane</keyword>
<feature type="transmembrane region" description="Helical" evidence="8">
    <location>
        <begin position="6"/>
        <end position="30"/>
    </location>
</feature>
<dbReference type="GO" id="GO:0005886">
    <property type="term" value="C:plasma membrane"/>
    <property type="evidence" value="ECO:0007669"/>
    <property type="project" value="UniProtKB-SubCell"/>
</dbReference>
<evidence type="ECO:0000256" key="4">
    <source>
        <dbReference type="ARBA" id="ARBA00022519"/>
    </source>
</evidence>
<feature type="transmembrane region" description="Helical" evidence="8">
    <location>
        <begin position="42"/>
        <end position="61"/>
    </location>
</feature>
<evidence type="ECO:0000256" key="6">
    <source>
        <dbReference type="ARBA" id="ARBA00022989"/>
    </source>
</evidence>
<dbReference type="NCBIfam" id="TIGR00427">
    <property type="entry name" value="NAAT family transporter"/>
    <property type="match status" value="1"/>
</dbReference>
<comment type="subcellular location">
    <subcellularLocation>
        <location evidence="1">Cell inner membrane</location>
        <topology evidence="1">Multi-pass membrane protein</topology>
    </subcellularLocation>
    <subcellularLocation>
        <location evidence="8">Cell membrane</location>
        <topology evidence="8">Multi-pass membrane protein</topology>
    </subcellularLocation>
</comment>
<keyword evidence="3" id="KW-1003">Cell membrane</keyword>